<gene>
    <name evidence="7" type="primary">LOC112264992</name>
</gene>
<dbReference type="Proteomes" id="UP000694402">
    <property type="component" value="Unassembled WGS sequence"/>
</dbReference>
<feature type="domain" description="Chemokine interleukin-8-like" evidence="6">
    <location>
        <begin position="53"/>
        <end position="114"/>
    </location>
</feature>
<dbReference type="PRINTS" id="PR00436">
    <property type="entry name" value="INTERLEUKIN8"/>
</dbReference>
<keyword evidence="8" id="KW-1185">Reference proteome</keyword>
<reference evidence="7" key="2">
    <citation type="submission" date="2025-08" db="UniProtKB">
        <authorList>
            <consortium name="Ensembl"/>
        </authorList>
    </citation>
    <scope>IDENTIFICATION</scope>
</reference>
<reference evidence="7" key="3">
    <citation type="submission" date="2025-09" db="UniProtKB">
        <authorList>
            <consortium name="Ensembl"/>
        </authorList>
    </citation>
    <scope>IDENTIFICATION</scope>
</reference>
<dbReference type="InterPro" id="IPR001811">
    <property type="entry name" value="Chemokine_IL8-like_dom"/>
</dbReference>
<dbReference type="SUPFAM" id="SSF54117">
    <property type="entry name" value="Interleukin 8-like chemokines"/>
    <property type="match status" value="1"/>
</dbReference>
<name>A0AAZ3STH7_ONCTS</name>
<protein>
    <recommendedName>
        <fullName evidence="6">Chemokine interleukin-8-like domain-containing protein</fullName>
    </recommendedName>
</protein>
<dbReference type="PANTHER" id="PTHR12015">
    <property type="entry name" value="SMALL INDUCIBLE CYTOKINE A"/>
    <property type="match status" value="1"/>
</dbReference>
<dbReference type="PANTHER" id="PTHR12015:SF198">
    <property type="entry name" value="PLATELET BASIC PROTEIN"/>
    <property type="match status" value="1"/>
</dbReference>
<accession>A0AAZ3STH7</accession>
<keyword evidence="4" id="KW-0964">Secreted</keyword>
<dbReference type="GO" id="GO:0006955">
    <property type="term" value="P:immune response"/>
    <property type="evidence" value="ECO:0007669"/>
    <property type="project" value="InterPro"/>
</dbReference>
<evidence type="ECO:0000256" key="5">
    <source>
        <dbReference type="ARBA" id="ARBA00054901"/>
    </source>
</evidence>
<dbReference type="FunFam" id="2.40.50.40:FF:000004">
    <property type="entry name" value="C-X-C motif chemokine"/>
    <property type="match status" value="1"/>
</dbReference>
<proteinExistence type="inferred from homology"/>
<dbReference type="AlphaFoldDB" id="A0AAZ3STH7"/>
<dbReference type="GO" id="GO:0005615">
    <property type="term" value="C:extracellular space"/>
    <property type="evidence" value="ECO:0007669"/>
    <property type="project" value="UniProtKB-KW"/>
</dbReference>
<comment type="subcellular location">
    <subcellularLocation>
        <location evidence="1">Secreted</location>
    </subcellularLocation>
</comment>
<dbReference type="SMART" id="SM00199">
    <property type="entry name" value="SCY"/>
    <property type="match status" value="1"/>
</dbReference>
<evidence type="ECO:0000256" key="4">
    <source>
        <dbReference type="ARBA" id="ARBA00022525"/>
    </source>
</evidence>
<dbReference type="InterPro" id="IPR036048">
    <property type="entry name" value="Interleukin_8-like_sf"/>
</dbReference>
<dbReference type="InterPro" id="IPR033899">
    <property type="entry name" value="CXC_Chemokine_domain"/>
</dbReference>
<comment type="similarity">
    <text evidence="2">Belongs to the intercrine alpha (chemokine CxC) family.</text>
</comment>
<dbReference type="Ensembl" id="ENSOTST00005123476.1">
    <property type="protein sequence ID" value="ENSOTSP00005156293.1"/>
    <property type="gene ID" value="ENSOTSG00005038536.2"/>
</dbReference>
<dbReference type="GO" id="GO:0006952">
    <property type="term" value="P:defense response"/>
    <property type="evidence" value="ECO:0007669"/>
    <property type="project" value="InterPro"/>
</dbReference>
<dbReference type="GeneTree" id="ENSGT01030000234940"/>
<dbReference type="PRINTS" id="PR00437">
    <property type="entry name" value="SMALLCYTKCXC"/>
</dbReference>
<sequence length="136" mass="15576">MVWGCFAAGGTGASQNIWHHEEEKICGYTVLKQHLKTSPRWRSRMSLSNLGSDLHCRCIQMERRRIGKLIDKVEMFPPSSHCKDTEIIATLKGSGKEICLDVSAPWVKKIIEQILAKHKRNSYSPKTWNKRTSKKP</sequence>
<dbReference type="CDD" id="cd00273">
    <property type="entry name" value="Chemokine_CXC"/>
    <property type="match status" value="1"/>
</dbReference>
<evidence type="ECO:0000259" key="6">
    <source>
        <dbReference type="SMART" id="SM00199"/>
    </source>
</evidence>
<dbReference type="GO" id="GO:0042056">
    <property type="term" value="F:chemoattractant activity"/>
    <property type="evidence" value="ECO:0007669"/>
    <property type="project" value="UniProtKB-ARBA"/>
</dbReference>
<evidence type="ECO:0000256" key="3">
    <source>
        <dbReference type="ARBA" id="ARBA00022514"/>
    </source>
</evidence>
<dbReference type="Pfam" id="PF00048">
    <property type="entry name" value="IL8"/>
    <property type="match status" value="1"/>
</dbReference>
<keyword evidence="3" id="KW-0202">Cytokine</keyword>
<organism evidence="7 8">
    <name type="scientific">Oncorhynchus tshawytscha</name>
    <name type="common">Chinook salmon</name>
    <name type="synonym">Salmo tshawytscha</name>
    <dbReference type="NCBI Taxonomy" id="74940"/>
    <lineage>
        <taxon>Eukaryota</taxon>
        <taxon>Metazoa</taxon>
        <taxon>Chordata</taxon>
        <taxon>Craniata</taxon>
        <taxon>Vertebrata</taxon>
        <taxon>Euteleostomi</taxon>
        <taxon>Actinopterygii</taxon>
        <taxon>Neopterygii</taxon>
        <taxon>Teleostei</taxon>
        <taxon>Protacanthopterygii</taxon>
        <taxon>Salmoniformes</taxon>
        <taxon>Salmonidae</taxon>
        <taxon>Salmoninae</taxon>
        <taxon>Oncorhynchus</taxon>
    </lineage>
</organism>
<comment type="function">
    <text evidence="5">Ligand for cxcr3.2. Chemotactic for macrophages.</text>
</comment>
<evidence type="ECO:0000313" key="7">
    <source>
        <dbReference type="Ensembl" id="ENSOTSP00005156293.1"/>
    </source>
</evidence>
<dbReference type="InterPro" id="IPR001089">
    <property type="entry name" value="Chemokine_CXC"/>
</dbReference>
<evidence type="ECO:0000256" key="1">
    <source>
        <dbReference type="ARBA" id="ARBA00004613"/>
    </source>
</evidence>
<dbReference type="GO" id="GO:0008009">
    <property type="term" value="F:chemokine activity"/>
    <property type="evidence" value="ECO:0007669"/>
    <property type="project" value="InterPro"/>
</dbReference>
<evidence type="ECO:0000256" key="2">
    <source>
        <dbReference type="ARBA" id="ARBA00010665"/>
    </source>
</evidence>
<dbReference type="Gene3D" id="2.40.50.40">
    <property type="match status" value="1"/>
</dbReference>
<reference evidence="8" key="1">
    <citation type="journal article" date="2018" name="PLoS ONE">
        <title>Chinook salmon (Oncorhynchus tshawytscha) genome and transcriptome.</title>
        <authorList>
            <person name="Christensen K.A."/>
            <person name="Leong J.S."/>
            <person name="Sakhrani D."/>
            <person name="Biagi C.A."/>
            <person name="Minkley D.R."/>
            <person name="Withler R.E."/>
            <person name="Rondeau E.B."/>
            <person name="Koop B.F."/>
            <person name="Devlin R.H."/>
        </authorList>
    </citation>
    <scope>NUCLEOTIDE SEQUENCE [LARGE SCALE GENOMIC DNA]</scope>
</reference>
<dbReference type="InterPro" id="IPR039809">
    <property type="entry name" value="Chemokine_b/g/d"/>
</dbReference>
<evidence type="ECO:0000313" key="8">
    <source>
        <dbReference type="Proteomes" id="UP000694402"/>
    </source>
</evidence>